<organism evidence="10 11">
    <name type="scientific">Mytilus coruscus</name>
    <name type="common">Sea mussel</name>
    <dbReference type="NCBI Taxonomy" id="42192"/>
    <lineage>
        <taxon>Eukaryota</taxon>
        <taxon>Metazoa</taxon>
        <taxon>Spiralia</taxon>
        <taxon>Lophotrochozoa</taxon>
        <taxon>Mollusca</taxon>
        <taxon>Bivalvia</taxon>
        <taxon>Autobranchia</taxon>
        <taxon>Pteriomorphia</taxon>
        <taxon>Mytilida</taxon>
        <taxon>Mytiloidea</taxon>
        <taxon>Mytilidae</taxon>
        <taxon>Mytilinae</taxon>
        <taxon>Mytilus</taxon>
    </lineage>
</organism>
<evidence type="ECO:0000256" key="4">
    <source>
        <dbReference type="ARBA" id="ARBA00022889"/>
    </source>
</evidence>
<dbReference type="InterPro" id="IPR013783">
    <property type="entry name" value="Ig-like_fold"/>
</dbReference>
<feature type="domain" description="Ig-like" evidence="9">
    <location>
        <begin position="113"/>
        <end position="206"/>
    </location>
</feature>
<dbReference type="InterPro" id="IPR051036">
    <property type="entry name" value="SIGLEC"/>
</dbReference>
<proteinExistence type="inferred from homology"/>
<evidence type="ECO:0000256" key="3">
    <source>
        <dbReference type="ARBA" id="ARBA00022734"/>
    </source>
</evidence>
<dbReference type="GO" id="GO:0033691">
    <property type="term" value="F:sialic acid binding"/>
    <property type="evidence" value="ECO:0007669"/>
    <property type="project" value="TreeGrafter"/>
</dbReference>
<dbReference type="InterPro" id="IPR003599">
    <property type="entry name" value="Ig_sub"/>
</dbReference>
<evidence type="ECO:0000256" key="2">
    <source>
        <dbReference type="ARBA" id="ARBA00022692"/>
    </source>
</evidence>
<dbReference type="Proteomes" id="UP000507470">
    <property type="component" value="Unassembled WGS sequence"/>
</dbReference>
<evidence type="ECO:0000256" key="7">
    <source>
        <dbReference type="ARBA" id="ARBA00038361"/>
    </source>
</evidence>
<dbReference type="PROSITE" id="PS50835">
    <property type="entry name" value="IG_LIKE"/>
    <property type="match status" value="2"/>
</dbReference>
<evidence type="ECO:0000256" key="8">
    <source>
        <dbReference type="SAM" id="SignalP"/>
    </source>
</evidence>
<evidence type="ECO:0000313" key="10">
    <source>
        <dbReference type="EMBL" id="CAC5423853.1"/>
    </source>
</evidence>
<dbReference type="InterPro" id="IPR007110">
    <property type="entry name" value="Ig-like_dom"/>
</dbReference>
<dbReference type="Pfam" id="PF13895">
    <property type="entry name" value="Ig_2"/>
    <property type="match status" value="1"/>
</dbReference>
<dbReference type="GO" id="GO:0007155">
    <property type="term" value="P:cell adhesion"/>
    <property type="evidence" value="ECO:0007669"/>
    <property type="project" value="UniProtKB-KW"/>
</dbReference>
<accession>A0A6J8EVG9</accession>
<dbReference type="InterPro" id="IPR036179">
    <property type="entry name" value="Ig-like_dom_sf"/>
</dbReference>
<dbReference type="GO" id="GO:0005886">
    <property type="term" value="C:plasma membrane"/>
    <property type="evidence" value="ECO:0007669"/>
    <property type="project" value="TreeGrafter"/>
</dbReference>
<keyword evidence="5" id="KW-1133">Transmembrane helix</keyword>
<feature type="signal peptide" evidence="8">
    <location>
        <begin position="1"/>
        <end position="21"/>
    </location>
</feature>
<comment type="similarity">
    <text evidence="7">Belongs to the immunoglobulin superfamily. SIGLEC (sialic acid binding Ig-like lectin) family.</text>
</comment>
<keyword evidence="3" id="KW-0430">Lectin</keyword>
<dbReference type="GO" id="GO:0030246">
    <property type="term" value="F:carbohydrate binding"/>
    <property type="evidence" value="ECO:0007669"/>
    <property type="project" value="UniProtKB-KW"/>
</dbReference>
<keyword evidence="4" id="KW-0130">Cell adhesion</keyword>
<keyword evidence="6" id="KW-0472">Membrane</keyword>
<name>A0A6J8EVG9_MYTCO</name>
<comment type="subcellular location">
    <subcellularLocation>
        <location evidence="1">Membrane</location>
        <topology evidence="1">Single-pass membrane protein</topology>
    </subcellularLocation>
</comment>
<keyword evidence="11" id="KW-1185">Reference proteome</keyword>
<dbReference type="SMART" id="SM00409">
    <property type="entry name" value="IG"/>
    <property type="match status" value="1"/>
</dbReference>
<evidence type="ECO:0000313" key="11">
    <source>
        <dbReference type="Proteomes" id="UP000507470"/>
    </source>
</evidence>
<feature type="domain" description="Ig-like" evidence="9">
    <location>
        <begin position="25"/>
        <end position="110"/>
    </location>
</feature>
<evidence type="ECO:0000256" key="1">
    <source>
        <dbReference type="ARBA" id="ARBA00004167"/>
    </source>
</evidence>
<dbReference type="OrthoDB" id="6125567at2759"/>
<evidence type="ECO:0000256" key="5">
    <source>
        <dbReference type="ARBA" id="ARBA00022989"/>
    </source>
</evidence>
<keyword evidence="8" id="KW-0732">Signal</keyword>
<reference evidence="10 11" key="1">
    <citation type="submission" date="2020-06" db="EMBL/GenBank/DDBJ databases">
        <authorList>
            <person name="Li R."/>
            <person name="Bekaert M."/>
        </authorList>
    </citation>
    <scope>NUCLEOTIDE SEQUENCE [LARGE SCALE GENOMIC DNA]</scope>
    <source>
        <strain evidence="11">wild</strain>
    </source>
</reference>
<dbReference type="EMBL" id="CACVKT020009894">
    <property type="protein sequence ID" value="CAC5423853.1"/>
    <property type="molecule type" value="Genomic_DNA"/>
</dbReference>
<feature type="chain" id="PRO_5026767750" description="Ig-like domain-containing protein" evidence="8">
    <location>
        <begin position="22"/>
        <end position="218"/>
    </location>
</feature>
<evidence type="ECO:0000256" key="6">
    <source>
        <dbReference type="ARBA" id="ARBA00023136"/>
    </source>
</evidence>
<dbReference type="PANTHER" id="PTHR12035:SF125">
    <property type="entry name" value="SIALIC ACID-BINDING IG-LIKE LECTIN 5"/>
    <property type="match status" value="1"/>
</dbReference>
<dbReference type="PANTHER" id="PTHR12035">
    <property type="entry name" value="SIALIC ACID BINDING IMMUNOGLOBULIN-LIKE LECTIN"/>
    <property type="match status" value="1"/>
</dbReference>
<gene>
    <name evidence="10" type="ORF">MCOR_55814</name>
</gene>
<dbReference type="AlphaFoldDB" id="A0A6J8EVG9"/>
<sequence length="218" mass="25041">MTSLVYLVIGFTSCIFKVIESTQQPQITVTTEVIVGFKVNLTCSYPVEENKTGTFKWYVNDTQLIETRYNIVQQHILRFMVKKTDKYNVYKCKVEVTTTGSQENHFKTIKLQPKYPPTIHMKPLYICDRLWNINLSCEAEGNPAKYTFSNWEHRVGGTVIRHLPGVNIDNISYLKLSRCTYQDTGTYYCTVGNNVSHPNNTQTSVGSVDFKVNGMFFT</sequence>
<evidence type="ECO:0000259" key="9">
    <source>
        <dbReference type="PROSITE" id="PS50835"/>
    </source>
</evidence>
<dbReference type="SUPFAM" id="SSF48726">
    <property type="entry name" value="Immunoglobulin"/>
    <property type="match status" value="2"/>
</dbReference>
<dbReference type="Gene3D" id="2.60.40.10">
    <property type="entry name" value="Immunoglobulins"/>
    <property type="match status" value="2"/>
</dbReference>
<keyword evidence="2" id="KW-0812">Transmembrane</keyword>
<protein>
    <recommendedName>
        <fullName evidence="9">Ig-like domain-containing protein</fullName>
    </recommendedName>
</protein>